<reference evidence="3" key="1">
    <citation type="submission" date="2018-12" db="EMBL/GenBank/DDBJ databases">
        <title>Tengunoibacter tsumagoiensis gen. nov., sp. nov., Dictyobacter kobayashii sp. nov., D. alpinus sp. nov., and D. joshuensis sp. nov. and description of Dictyobacteraceae fam. nov. within the order Ktedonobacterales isolated from Tengu-no-mugimeshi.</title>
        <authorList>
            <person name="Wang C.M."/>
            <person name="Zheng Y."/>
            <person name="Sakai Y."/>
            <person name="Toyoda A."/>
            <person name="Minakuchi Y."/>
            <person name="Abe K."/>
            <person name="Yokota A."/>
            <person name="Yabe S."/>
        </authorList>
    </citation>
    <scope>NUCLEOTIDE SEQUENCE [LARGE SCALE GENOMIC DNA]</scope>
    <source>
        <strain evidence="3">Uno11</strain>
    </source>
</reference>
<feature type="transmembrane region" description="Helical" evidence="1">
    <location>
        <begin position="205"/>
        <end position="227"/>
    </location>
</feature>
<proteinExistence type="predicted"/>
<feature type="transmembrane region" description="Helical" evidence="1">
    <location>
        <begin position="104"/>
        <end position="128"/>
    </location>
</feature>
<keyword evidence="1" id="KW-1133">Transmembrane helix</keyword>
<evidence type="ECO:0000313" key="3">
    <source>
        <dbReference type="Proteomes" id="UP000287188"/>
    </source>
</evidence>
<sequence length="316" mass="34070">MATPPSSKRGVRQALALSMRLYALFLYAYPATFRREYGSRMAAVFRDSCNDALQRRGMAFLVPLWSQTISDLLITACLERWSALKEKTRAMATYTPSQNFPLRLWVALAATLLAFVVSLVASLNLYLIEDASPLTQVAYAASPLLRFSYDGIYLSALAAGVAVCAILGFALVQRAMLVISGLIVVALLVALGGFGGLLVRHPVTFLLFFIVFLALTLLNILLGRAMATRAGRIMGQRPAQVLGACVSVGSVLLINVVLLVLHTLILNPVNHALYMQGQIGTTPWNFSLIAMGLAFLTMIACAVSLGSALRSPAQQS</sequence>
<dbReference type="Proteomes" id="UP000287188">
    <property type="component" value="Unassembled WGS sequence"/>
</dbReference>
<keyword evidence="1" id="KW-0812">Transmembrane</keyword>
<feature type="transmembrane region" description="Helical" evidence="1">
    <location>
        <begin position="179"/>
        <end position="199"/>
    </location>
</feature>
<evidence type="ECO:0000313" key="2">
    <source>
        <dbReference type="EMBL" id="GCE21409.1"/>
    </source>
</evidence>
<dbReference type="AlphaFoldDB" id="A0A402AQP4"/>
<protein>
    <submittedName>
        <fullName evidence="2">Uncharacterized protein</fullName>
    </submittedName>
</protein>
<keyword evidence="1" id="KW-0472">Membrane</keyword>
<accession>A0A402AQP4</accession>
<organism evidence="2 3">
    <name type="scientific">Dictyobacter kobayashii</name>
    <dbReference type="NCBI Taxonomy" id="2014872"/>
    <lineage>
        <taxon>Bacteria</taxon>
        <taxon>Bacillati</taxon>
        <taxon>Chloroflexota</taxon>
        <taxon>Ktedonobacteria</taxon>
        <taxon>Ktedonobacterales</taxon>
        <taxon>Dictyobacteraceae</taxon>
        <taxon>Dictyobacter</taxon>
    </lineage>
</organism>
<name>A0A402AQP4_9CHLR</name>
<dbReference type="EMBL" id="BIFS01000001">
    <property type="protein sequence ID" value="GCE21409.1"/>
    <property type="molecule type" value="Genomic_DNA"/>
</dbReference>
<gene>
    <name evidence="2" type="ORF">KDK_52090</name>
</gene>
<evidence type="ECO:0000256" key="1">
    <source>
        <dbReference type="SAM" id="Phobius"/>
    </source>
</evidence>
<dbReference type="RefSeq" id="WP_126553056.1">
    <property type="nucleotide sequence ID" value="NZ_BIFS01000001.1"/>
</dbReference>
<feature type="transmembrane region" description="Helical" evidence="1">
    <location>
        <begin position="12"/>
        <end position="31"/>
    </location>
</feature>
<feature type="transmembrane region" description="Helical" evidence="1">
    <location>
        <begin position="152"/>
        <end position="172"/>
    </location>
</feature>
<keyword evidence="3" id="KW-1185">Reference proteome</keyword>
<dbReference type="OrthoDB" id="157926at2"/>
<feature type="transmembrane region" description="Helical" evidence="1">
    <location>
        <begin position="286"/>
        <end position="309"/>
    </location>
</feature>
<comment type="caution">
    <text evidence="2">The sequence shown here is derived from an EMBL/GenBank/DDBJ whole genome shotgun (WGS) entry which is preliminary data.</text>
</comment>
<feature type="transmembrane region" description="Helical" evidence="1">
    <location>
        <begin position="239"/>
        <end position="266"/>
    </location>
</feature>